<evidence type="ECO:0000256" key="1">
    <source>
        <dbReference type="ARBA" id="ARBA00006068"/>
    </source>
</evidence>
<evidence type="ECO:0000256" key="2">
    <source>
        <dbReference type="SAM" id="MobiDB-lite"/>
    </source>
</evidence>
<protein>
    <submittedName>
        <fullName evidence="5">LCP family protein</fullName>
    </submittedName>
</protein>
<dbReference type="PANTHER" id="PTHR33392:SF6">
    <property type="entry name" value="POLYISOPRENYL-TEICHOIC ACID--PEPTIDOGLYCAN TEICHOIC ACID TRANSFERASE TAGU"/>
    <property type="match status" value="1"/>
</dbReference>
<dbReference type="RefSeq" id="WP_282545947.1">
    <property type="nucleotide sequence ID" value="NZ_JASCIQ010000040.1"/>
</dbReference>
<gene>
    <name evidence="5" type="ORF">QIS96_30015</name>
</gene>
<accession>A0ABT6SKW7</accession>
<dbReference type="EMBL" id="JASCIQ010000040">
    <property type="protein sequence ID" value="MDI3408038.1"/>
    <property type="molecule type" value="Genomic_DNA"/>
</dbReference>
<comment type="similarity">
    <text evidence="1">Belongs to the LytR/CpsA/Psr (LCP) family.</text>
</comment>
<keyword evidence="3" id="KW-0472">Membrane</keyword>
<dbReference type="Gene3D" id="3.40.630.190">
    <property type="entry name" value="LCP protein"/>
    <property type="match status" value="1"/>
</dbReference>
<feature type="compositionally biased region" description="Gly residues" evidence="2">
    <location>
        <begin position="55"/>
        <end position="69"/>
    </location>
</feature>
<evidence type="ECO:0000313" key="6">
    <source>
        <dbReference type="Proteomes" id="UP001223978"/>
    </source>
</evidence>
<comment type="caution">
    <text evidence="5">The sequence shown here is derived from an EMBL/GenBank/DDBJ whole genome shotgun (WGS) entry which is preliminary data.</text>
</comment>
<feature type="domain" description="Cell envelope-related transcriptional attenuator" evidence="4">
    <location>
        <begin position="162"/>
        <end position="315"/>
    </location>
</feature>
<feature type="region of interest" description="Disordered" evidence="2">
    <location>
        <begin position="1"/>
        <end position="79"/>
    </location>
</feature>
<organism evidence="5 6">
    <name type="scientific">Streptomyces cavernicola</name>
    <dbReference type="NCBI Taxonomy" id="3043613"/>
    <lineage>
        <taxon>Bacteria</taxon>
        <taxon>Bacillati</taxon>
        <taxon>Actinomycetota</taxon>
        <taxon>Actinomycetes</taxon>
        <taxon>Kitasatosporales</taxon>
        <taxon>Streptomycetaceae</taxon>
        <taxon>Streptomyces</taxon>
    </lineage>
</organism>
<proteinExistence type="inferred from homology"/>
<evidence type="ECO:0000313" key="5">
    <source>
        <dbReference type="EMBL" id="MDI3408038.1"/>
    </source>
</evidence>
<evidence type="ECO:0000256" key="3">
    <source>
        <dbReference type="SAM" id="Phobius"/>
    </source>
</evidence>
<dbReference type="PANTHER" id="PTHR33392">
    <property type="entry name" value="POLYISOPRENYL-TEICHOIC ACID--PEPTIDOGLYCAN TEICHOIC ACID TRANSFERASE TAGU"/>
    <property type="match status" value="1"/>
</dbReference>
<sequence length="407" mass="43363">MNSSPGSRPLTPISLGSPEPYDAHVSYTSHETYDAYDSHPPEPVREPHEPAVSGAAGGGPRTGGAGPRPGGRRPKRRRSRFRRVLRALCLLVLLSVLGGAGTYVWADSRLGGDVDLSALPDRPAPGKGANYLIVGSDSREGLSEKQTRDLHTGSSIGSEGRRTDSMMVLHTGAHGTSLVSLPRDSWVTVPAYVDPRTGIHHKAAKNKLNAAFSLGGPELLVRTVELNTGLRIDHYTEIGFAGFVGIVDAVGGVRMCVDRPLRDEKSGLNLAKGCHTLGGRDALAFVRQRHQEKEGDLGRSRNQQKFMAALATKAASRDVLLSPSAVVGTAEAGLDTLVVDESTGLRQLTRLFKALRAVSGGDGRQLGVPVRTVGLATSKGSAIVWDKEKSKLLFAQLREDRPVTLSD</sequence>
<dbReference type="Proteomes" id="UP001223978">
    <property type="component" value="Unassembled WGS sequence"/>
</dbReference>
<dbReference type="Pfam" id="PF03816">
    <property type="entry name" value="LytR_cpsA_psr"/>
    <property type="match status" value="1"/>
</dbReference>
<feature type="compositionally biased region" description="Basic residues" evidence="2">
    <location>
        <begin position="70"/>
        <end position="79"/>
    </location>
</feature>
<keyword evidence="3" id="KW-0812">Transmembrane</keyword>
<feature type="region of interest" description="Disordered" evidence="2">
    <location>
        <begin position="139"/>
        <end position="162"/>
    </location>
</feature>
<dbReference type="InterPro" id="IPR004474">
    <property type="entry name" value="LytR_CpsA_psr"/>
</dbReference>
<evidence type="ECO:0000259" key="4">
    <source>
        <dbReference type="Pfam" id="PF03816"/>
    </source>
</evidence>
<keyword evidence="3" id="KW-1133">Transmembrane helix</keyword>
<feature type="transmembrane region" description="Helical" evidence="3">
    <location>
        <begin position="84"/>
        <end position="106"/>
    </location>
</feature>
<reference evidence="5 6" key="1">
    <citation type="submission" date="2023-05" db="EMBL/GenBank/DDBJ databases">
        <title>Draft genome sequence of Streptomyces sp. B-S-A6 isolated from a cave soil in Thailand.</title>
        <authorList>
            <person name="Chamroensaksri N."/>
            <person name="Muangham S."/>
        </authorList>
    </citation>
    <scope>NUCLEOTIDE SEQUENCE [LARGE SCALE GENOMIC DNA]</scope>
    <source>
        <strain evidence="5 6">B-S-A6</strain>
    </source>
</reference>
<keyword evidence="6" id="KW-1185">Reference proteome</keyword>
<name>A0ABT6SKW7_9ACTN</name>
<feature type="compositionally biased region" description="Basic and acidic residues" evidence="2">
    <location>
        <begin position="31"/>
        <end position="49"/>
    </location>
</feature>
<dbReference type="NCBIfam" id="TIGR00350">
    <property type="entry name" value="lytR_cpsA_psr"/>
    <property type="match status" value="1"/>
</dbReference>
<dbReference type="InterPro" id="IPR050922">
    <property type="entry name" value="LytR/CpsA/Psr_CW_biosynth"/>
</dbReference>
<feature type="compositionally biased region" description="Basic and acidic residues" evidence="2">
    <location>
        <begin position="139"/>
        <end position="151"/>
    </location>
</feature>